<dbReference type="OrthoDB" id="4484277at2"/>
<dbReference type="RefSeq" id="WP_085108202.1">
    <property type="nucleotide sequence ID" value="NZ_JACKSN010000157.1"/>
</dbReference>
<dbReference type="STRING" id="1798.AWC30_03440"/>
<name>A0A1X2EPE2_9MYCO</name>
<proteinExistence type="predicted"/>
<gene>
    <name evidence="1" type="ORF">AWC30_03440</name>
</gene>
<keyword evidence="2" id="KW-1185">Reference proteome</keyword>
<protein>
    <submittedName>
        <fullName evidence="1">Uncharacterized protein</fullName>
    </submittedName>
</protein>
<evidence type="ECO:0000313" key="2">
    <source>
        <dbReference type="Proteomes" id="UP000193090"/>
    </source>
</evidence>
<evidence type="ECO:0000313" key="1">
    <source>
        <dbReference type="EMBL" id="ORX07982.1"/>
    </source>
</evidence>
<organism evidence="1 2">
    <name type="scientific">Mycolicibacillus trivialis</name>
    <dbReference type="NCBI Taxonomy" id="1798"/>
    <lineage>
        <taxon>Bacteria</taxon>
        <taxon>Bacillati</taxon>
        <taxon>Actinomycetota</taxon>
        <taxon>Actinomycetes</taxon>
        <taxon>Mycobacteriales</taxon>
        <taxon>Mycobacteriaceae</taxon>
        <taxon>Mycolicibacillus</taxon>
    </lineage>
</organism>
<comment type="caution">
    <text evidence="1">The sequence shown here is derived from an EMBL/GenBank/DDBJ whole genome shotgun (WGS) entry which is preliminary data.</text>
</comment>
<accession>A0A1X2EPE2</accession>
<dbReference type="AlphaFoldDB" id="A0A1X2EPE2"/>
<dbReference type="EMBL" id="LQPZ01000008">
    <property type="protein sequence ID" value="ORX07982.1"/>
    <property type="molecule type" value="Genomic_DNA"/>
</dbReference>
<reference evidence="1 2" key="1">
    <citation type="submission" date="2016-01" db="EMBL/GenBank/DDBJ databases">
        <title>The new phylogeny of the genus Mycobacterium.</title>
        <authorList>
            <person name="Tarcisio F."/>
            <person name="Conor M."/>
            <person name="Antonella G."/>
            <person name="Elisabetta G."/>
            <person name="Giulia F.S."/>
            <person name="Sara T."/>
            <person name="Anna F."/>
            <person name="Clotilde B."/>
            <person name="Roberto B."/>
            <person name="Veronica D.S."/>
            <person name="Fabio R."/>
            <person name="Monica P."/>
            <person name="Olivier J."/>
            <person name="Enrico T."/>
            <person name="Nicola S."/>
        </authorList>
    </citation>
    <scope>NUCLEOTIDE SEQUENCE [LARGE SCALE GENOMIC DNA]</scope>
    <source>
        <strain evidence="1 2">DSM 44153</strain>
    </source>
</reference>
<dbReference type="Proteomes" id="UP000193090">
    <property type="component" value="Unassembled WGS sequence"/>
</dbReference>
<sequence length="75" mass="7700">MTVQDGKDVTTDSRVRVFAGTDAEATGVVVDDFGEAAGFAVEVGGNHIADPARRYAVLLDDGGLVFADTADLAAE</sequence>